<keyword evidence="3 6" id="KW-0560">Oxidoreductase</keyword>
<gene>
    <name evidence="8" type="ORF">GCM10011335_08880</name>
</gene>
<dbReference type="SUPFAM" id="SSF52833">
    <property type="entry name" value="Thioredoxin-like"/>
    <property type="match status" value="1"/>
</dbReference>
<dbReference type="GO" id="GO:0042744">
    <property type="term" value="P:hydrogen peroxide catabolic process"/>
    <property type="evidence" value="ECO:0007669"/>
    <property type="project" value="TreeGrafter"/>
</dbReference>
<comment type="function">
    <text evidence="6">Thiol-specific peroxidase that catalyzes the reduction of hydrogen peroxide and organic hydroperoxides to water and alcohols, respectively. Plays a role in cell protection against oxidative stress by detoxifying peroxides.</text>
</comment>
<evidence type="ECO:0000256" key="1">
    <source>
        <dbReference type="ARBA" id="ARBA00022559"/>
    </source>
</evidence>
<proteinExistence type="inferred from homology"/>
<evidence type="ECO:0000256" key="6">
    <source>
        <dbReference type="RuleBase" id="RU366011"/>
    </source>
</evidence>
<dbReference type="AlphaFoldDB" id="A0A916XTC3"/>
<dbReference type="PANTHER" id="PTHR10430">
    <property type="entry name" value="PEROXIREDOXIN"/>
    <property type="match status" value="1"/>
</dbReference>
<feature type="domain" description="Thioredoxin" evidence="7">
    <location>
        <begin position="3"/>
        <end position="161"/>
    </location>
</feature>
<evidence type="ECO:0000259" key="7">
    <source>
        <dbReference type="PROSITE" id="PS51352"/>
    </source>
</evidence>
<comment type="caution">
    <text evidence="8">The sequence shown here is derived from an EMBL/GenBank/DDBJ whole genome shotgun (WGS) entry which is preliminary data.</text>
</comment>
<keyword evidence="9" id="KW-1185">Reference proteome</keyword>
<dbReference type="PANTHER" id="PTHR10430:SF16">
    <property type="entry name" value="PEROXIREDOXIN-5, MITOCHONDRIAL"/>
    <property type="match status" value="1"/>
</dbReference>
<keyword evidence="1 6" id="KW-0575">Peroxidase</keyword>
<dbReference type="PROSITE" id="PS51352">
    <property type="entry name" value="THIOREDOXIN_2"/>
    <property type="match status" value="1"/>
</dbReference>
<evidence type="ECO:0000256" key="2">
    <source>
        <dbReference type="ARBA" id="ARBA00022862"/>
    </source>
</evidence>
<dbReference type="InterPro" id="IPR013740">
    <property type="entry name" value="Redoxin"/>
</dbReference>
<comment type="catalytic activity">
    <reaction evidence="6">
        <text>a hydroperoxide + 2 glutathione = an alcohol + glutathione disulfide + H2O</text>
        <dbReference type="Rhea" id="RHEA:62632"/>
        <dbReference type="ChEBI" id="CHEBI:15377"/>
        <dbReference type="ChEBI" id="CHEBI:30879"/>
        <dbReference type="ChEBI" id="CHEBI:35924"/>
        <dbReference type="ChEBI" id="CHEBI:57925"/>
        <dbReference type="ChEBI" id="CHEBI:58297"/>
        <dbReference type="EC" id="1.11.1.27"/>
    </reaction>
</comment>
<accession>A0A916XTC3</accession>
<dbReference type="GO" id="GO:0045454">
    <property type="term" value="P:cell redox homeostasis"/>
    <property type="evidence" value="ECO:0007669"/>
    <property type="project" value="TreeGrafter"/>
</dbReference>
<sequence>MTISIGDKLPDAVLKTRTEDGPTDISTAEIFDGKKVVLFAVPGAFTPTCSMNHLPGFLDLNDEIRAKGVDTIAVVAVNDVFVMNAWSKANDAEGKVLFLADGNAEFTKAVGLDMDLTVAGLGVRSKRYSMVVDNGVVTALNIEESPGQADKSSAGALLEQL</sequence>
<keyword evidence="4 6" id="KW-0676">Redox-active center</keyword>
<dbReference type="GO" id="GO:0034599">
    <property type="term" value="P:cellular response to oxidative stress"/>
    <property type="evidence" value="ECO:0007669"/>
    <property type="project" value="InterPro"/>
</dbReference>
<evidence type="ECO:0000256" key="4">
    <source>
        <dbReference type="ARBA" id="ARBA00023284"/>
    </source>
</evidence>
<evidence type="ECO:0000313" key="9">
    <source>
        <dbReference type="Proteomes" id="UP000613160"/>
    </source>
</evidence>
<dbReference type="EC" id="1.11.1.27" evidence="6"/>
<keyword evidence="2 6" id="KW-0049">Antioxidant</keyword>
<dbReference type="EMBL" id="BMJJ01000002">
    <property type="protein sequence ID" value="GGD08251.1"/>
    <property type="molecule type" value="Genomic_DNA"/>
</dbReference>
<dbReference type="CDD" id="cd03013">
    <property type="entry name" value="PRX5_like"/>
    <property type="match status" value="1"/>
</dbReference>
<dbReference type="GO" id="GO:0005737">
    <property type="term" value="C:cytoplasm"/>
    <property type="evidence" value="ECO:0007669"/>
    <property type="project" value="TreeGrafter"/>
</dbReference>
<evidence type="ECO:0000313" key="8">
    <source>
        <dbReference type="EMBL" id="GGD08251.1"/>
    </source>
</evidence>
<dbReference type="RefSeq" id="WP_188849379.1">
    <property type="nucleotide sequence ID" value="NZ_BMJJ01000002.1"/>
</dbReference>
<feature type="active site" description="Cysteine sulfenic acid (-SOH) intermediate" evidence="5">
    <location>
        <position position="49"/>
    </location>
</feature>
<reference evidence="8" key="2">
    <citation type="submission" date="2020-09" db="EMBL/GenBank/DDBJ databases">
        <authorList>
            <person name="Sun Q."/>
            <person name="Zhou Y."/>
        </authorList>
    </citation>
    <scope>NUCLEOTIDE SEQUENCE</scope>
    <source>
        <strain evidence="8">CGMCC 1.15493</strain>
    </source>
</reference>
<dbReference type="Proteomes" id="UP000613160">
    <property type="component" value="Unassembled WGS sequence"/>
</dbReference>
<dbReference type="FunFam" id="3.40.30.10:FF:000020">
    <property type="entry name" value="Peroxiredoxin"/>
    <property type="match status" value="1"/>
</dbReference>
<dbReference type="GO" id="GO:0008379">
    <property type="term" value="F:thioredoxin peroxidase activity"/>
    <property type="evidence" value="ECO:0007669"/>
    <property type="project" value="InterPro"/>
</dbReference>
<evidence type="ECO:0000256" key="5">
    <source>
        <dbReference type="PIRSR" id="PIRSR637944-1"/>
    </source>
</evidence>
<reference evidence="8" key="1">
    <citation type="journal article" date="2014" name="Int. J. Syst. Evol. Microbiol.">
        <title>Complete genome sequence of Corynebacterium casei LMG S-19264T (=DSM 44701T), isolated from a smear-ripened cheese.</title>
        <authorList>
            <consortium name="US DOE Joint Genome Institute (JGI-PGF)"/>
            <person name="Walter F."/>
            <person name="Albersmeier A."/>
            <person name="Kalinowski J."/>
            <person name="Ruckert C."/>
        </authorList>
    </citation>
    <scope>NUCLEOTIDE SEQUENCE</scope>
    <source>
        <strain evidence="8">CGMCC 1.15493</strain>
    </source>
</reference>
<name>A0A916XTC3_9HYPH</name>
<dbReference type="InterPro" id="IPR037944">
    <property type="entry name" value="PRX5-like"/>
</dbReference>
<dbReference type="Pfam" id="PF08534">
    <property type="entry name" value="Redoxin"/>
    <property type="match status" value="1"/>
</dbReference>
<comment type="similarity">
    <text evidence="6">Belongs to the peroxiredoxin family. Prx5 subfamily.</text>
</comment>
<dbReference type="InterPro" id="IPR036249">
    <property type="entry name" value="Thioredoxin-like_sf"/>
</dbReference>
<evidence type="ECO:0000256" key="3">
    <source>
        <dbReference type="ARBA" id="ARBA00023002"/>
    </source>
</evidence>
<dbReference type="InterPro" id="IPR013766">
    <property type="entry name" value="Thioredoxin_domain"/>
</dbReference>
<organism evidence="8 9">
    <name type="scientific">Aureimonas glaciei</name>
    <dbReference type="NCBI Taxonomy" id="1776957"/>
    <lineage>
        <taxon>Bacteria</taxon>
        <taxon>Pseudomonadati</taxon>
        <taxon>Pseudomonadota</taxon>
        <taxon>Alphaproteobacteria</taxon>
        <taxon>Hyphomicrobiales</taxon>
        <taxon>Aurantimonadaceae</taxon>
        <taxon>Aureimonas</taxon>
    </lineage>
</organism>
<protein>
    <recommendedName>
        <fullName evidence="6">Glutathione-dependent peroxiredoxin</fullName>
        <ecNumber evidence="6">1.11.1.27</ecNumber>
    </recommendedName>
</protein>
<dbReference type="Gene3D" id="3.40.30.10">
    <property type="entry name" value="Glutaredoxin"/>
    <property type="match status" value="1"/>
</dbReference>